<feature type="region of interest" description="Disordered" evidence="1">
    <location>
        <begin position="361"/>
        <end position="424"/>
    </location>
</feature>
<dbReference type="SMART" id="SM00233">
    <property type="entry name" value="PH"/>
    <property type="match status" value="2"/>
</dbReference>
<dbReference type="PANTHER" id="PTHR14336">
    <property type="entry name" value="TANDEM PH DOMAIN CONTAINING PROTEIN"/>
    <property type="match status" value="1"/>
</dbReference>
<feature type="compositionally biased region" description="Basic residues" evidence="1">
    <location>
        <begin position="364"/>
        <end position="374"/>
    </location>
</feature>
<accession>A0AAD7Y266</accession>
<name>A0AAD7Y266_9FUNG</name>
<dbReference type="GeneID" id="83208950"/>
<comment type="caution">
    <text evidence="3">The sequence shown here is derived from an EMBL/GenBank/DDBJ whole genome shotgun (WGS) entry which is preliminary data.</text>
</comment>
<dbReference type="InterPro" id="IPR011993">
    <property type="entry name" value="PH-like_dom_sf"/>
</dbReference>
<evidence type="ECO:0000256" key="1">
    <source>
        <dbReference type="SAM" id="MobiDB-lite"/>
    </source>
</evidence>
<feature type="region of interest" description="Disordered" evidence="1">
    <location>
        <begin position="215"/>
        <end position="240"/>
    </location>
</feature>
<dbReference type="Gene3D" id="2.30.29.30">
    <property type="entry name" value="Pleckstrin-homology domain (PH domain)/Phosphotyrosine-binding domain (PTB)"/>
    <property type="match status" value="2"/>
</dbReference>
<reference evidence="3 4" key="1">
    <citation type="submission" date="2023-03" db="EMBL/GenBank/DDBJ databases">
        <title>Genome sequence of Lichtheimia ornata CBS 291.66.</title>
        <authorList>
            <person name="Mohabir J.T."/>
            <person name="Shea T.P."/>
            <person name="Kurbessoian T."/>
            <person name="Berby B."/>
            <person name="Fontaine J."/>
            <person name="Livny J."/>
            <person name="Gnirke A."/>
            <person name="Stajich J.E."/>
            <person name="Cuomo C.A."/>
        </authorList>
    </citation>
    <scope>NUCLEOTIDE SEQUENCE [LARGE SCALE GENOMIC DNA]</scope>
    <source>
        <strain evidence="3">CBS 291.66</strain>
    </source>
</reference>
<proteinExistence type="predicted"/>
<dbReference type="AlphaFoldDB" id="A0AAD7Y266"/>
<evidence type="ECO:0000313" key="4">
    <source>
        <dbReference type="Proteomes" id="UP001234581"/>
    </source>
</evidence>
<dbReference type="InterPro" id="IPR051707">
    <property type="entry name" value="PI-Interact_SigTrans_Reg"/>
</dbReference>
<dbReference type="EMBL" id="JARTCD010000004">
    <property type="protein sequence ID" value="KAJ8662571.1"/>
    <property type="molecule type" value="Genomic_DNA"/>
</dbReference>
<evidence type="ECO:0000313" key="3">
    <source>
        <dbReference type="EMBL" id="KAJ8662571.1"/>
    </source>
</evidence>
<dbReference type="FunFam" id="2.30.29.30:FF:000286">
    <property type="entry name" value="PH-protein kinase domain containing protein"/>
    <property type="match status" value="2"/>
</dbReference>
<dbReference type="RefSeq" id="XP_058347484.1">
    <property type="nucleotide sequence ID" value="XM_058481627.1"/>
</dbReference>
<dbReference type="PROSITE" id="PS50003">
    <property type="entry name" value="PH_DOMAIN"/>
    <property type="match status" value="2"/>
</dbReference>
<feature type="compositionally biased region" description="Gly residues" evidence="1">
    <location>
        <begin position="407"/>
        <end position="424"/>
    </location>
</feature>
<dbReference type="InterPro" id="IPR001849">
    <property type="entry name" value="PH_domain"/>
</dbReference>
<protein>
    <recommendedName>
        <fullName evidence="2">PH domain-containing protein</fullName>
    </recommendedName>
</protein>
<dbReference type="Proteomes" id="UP001234581">
    <property type="component" value="Unassembled WGS sequence"/>
</dbReference>
<feature type="domain" description="PH" evidence="2">
    <location>
        <begin position="257"/>
        <end position="353"/>
    </location>
</feature>
<evidence type="ECO:0000259" key="2">
    <source>
        <dbReference type="PROSITE" id="PS50003"/>
    </source>
</evidence>
<sequence length="424" mass="48739">MQSLPAETELACHVNRIALSDEEDDDYDDCLYDDEASGQVNRYGSDGEEDEPVIPEQALELLKMEQVIRSGYILKKGEKRRTWKKRWLVLRTTKLAFYKDDKEYKLLRIVDLDQVRSVVHVTSKAKYKYMFAITTPKRTYYLQAPSEQEMKGWTISIEQTKMAAAENHHHEDNDPPMVRRHNHVPPVNIPIKANSQQQQQSTSLAAYSTNQSYPLSPNADMNVMEGFASSDDEDDDDDEYSWTEDMSKALQEESRNRVLMNGYLLKLCRNKSWRKRWFVLRPDTIAYYKDEKEYVPHRIVPLSHIIDSLEIDPVSKNKRHCFKIIILKRSYILCASSEMERISWLEALNHCVRRVKATHGATAIHHHHHHHHPITRGPPPLSTPTEEIQRRDSFDNASNISDMSGSGAIGGAGGALPGRQVGRG</sequence>
<gene>
    <name evidence="3" type="ORF">O0I10_001532</name>
</gene>
<dbReference type="Pfam" id="PF00169">
    <property type="entry name" value="PH"/>
    <property type="match status" value="2"/>
</dbReference>
<keyword evidence="4" id="KW-1185">Reference proteome</keyword>
<dbReference type="SUPFAM" id="SSF50729">
    <property type="entry name" value="PH domain-like"/>
    <property type="match status" value="2"/>
</dbReference>
<feature type="domain" description="PH" evidence="2">
    <location>
        <begin position="66"/>
        <end position="162"/>
    </location>
</feature>
<feature type="compositionally biased region" description="Polar residues" evidence="1">
    <location>
        <begin position="395"/>
        <end position="404"/>
    </location>
</feature>
<dbReference type="PANTHER" id="PTHR14336:SF8">
    <property type="entry name" value="PROTEIN OPY1"/>
    <property type="match status" value="1"/>
</dbReference>
<organism evidence="3 4">
    <name type="scientific">Lichtheimia ornata</name>
    <dbReference type="NCBI Taxonomy" id="688661"/>
    <lineage>
        <taxon>Eukaryota</taxon>
        <taxon>Fungi</taxon>
        <taxon>Fungi incertae sedis</taxon>
        <taxon>Mucoromycota</taxon>
        <taxon>Mucoromycotina</taxon>
        <taxon>Mucoromycetes</taxon>
        <taxon>Mucorales</taxon>
        <taxon>Lichtheimiaceae</taxon>
        <taxon>Lichtheimia</taxon>
    </lineage>
</organism>
<feature type="compositionally biased region" description="Acidic residues" evidence="1">
    <location>
        <begin position="230"/>
        <end position="240"/>
    </location>
</feature>
<feature type="region of interest" description="Disordered" evidence="1">
    <location>
        <begin position="165"/>
        <end position="185"/>
    </location>
</feature>